<proteinExistence type="inferred from homology"/>
<dbReference type="GO" id="GO:0032993">
    <property type="term" value="C:protein-DNA complex"/>
    <property type="evidence" value="ECO:0007669"/>
    <property type="project" value="TreeGrafter"/>
</dbReference>
<dbReference type="InterPro" id="IPR036388">
    <property type="entry name" value="WH-like_DNA-bd_sf"/>
</dbReference>
<comment type="similarity">
    <text evidence="1">Belongs to the LysR transcriptional regulatory family.</text>
</comment>
<evidence type="ECO:0000256" key="4">
    <source>
        <dbReference type="ARBA" id="ARBA00023163"/>
    </source>
</evidence>
<dbReference type="Gene3D" id="3.40.190.10">
    <property type="entry name" value="Periplasmic binding protein-like II"/>
    <property type="match status" value="2"/>
</dbReference>
<dbReference type="Pfam" id="PF00126">
    <property type="entry name" value="HTH_1"/>
    <property type="match status" value="1"/>
</dbReference>
<evidence type="ECO:0000256" key="2">
    <source>
        <dbReference type="ARBA" id="ARBA00023015"/>
    </source>
</evidence>
<dbReference type="OrthoDB" id="3636008at2"/>
<dbReference type="AlphaFoldDB" id="A0A1H1DJV3"/>
<keyword evidence="3 6" id="KW-0238">DNA-binding</keyword>
<keyword evidence="2" id="KW-0805">Transcription regulation</keyword>
<gene>
    <name evidence="6" type="ORF">SAMN04489742_2484</name>
</gene>
<dbReference type="PROSITE" id="PS50931">
    <property type="entry name" value="HTH_LYSR"/>
    <property type="match status" value="1"/>
</dbReference>
<accession>A0A1H1DJV3</accession>
<evidence type="ECO:0000259" key="5">
    <source>
        <dbReference type="PROSITE" id="PS50931"/>
    </source>
</evidence>
<dbReference type="PANTHER" id="PTHR30346:SF0">
    <property type="entry name" value="HCA OPERON TRANSCRIPTIONAL ACTIVATOR HCAR"/>
    <property type="match status" value="1"/>
</dbReference>
<dbReference type="GO" id="GO:0003677">
    <property type="term" value="F:DNA binding"/>
    <property type="evidence" value="ECO:0007669"/>
    <property type="project" value="UniProtKB-KW"/>
</dbReference>
<dbReference type="STRING" id="37928.SAMN04489742_2484"/>
<dbReference type="EMBL" id="FNKH01000002">
    <property type="protein sequence ID" value="SDQ76785.1"/>
    <property type="molecule type" value="Genomic_DNA"/>
</dbReference>
<organism evidence="6 7">
    <name type="scientific">Crystallibacter crystallopoietes</name>
    <dbReference type="NCBI Taxonomy" id="37928"/>
    <lineage>
        <taxon>Bacteria</taxon>
        <taxon>Bacillati</taxon>
        <taxon>Actinomycetota</taxon>
        <taxon>Actinomycetes</taxon>
        <taxon>Micrococcales</taxon>
        <taxon>Micrococcaceae</taxon>
        <taxon>Crystallibacter</taxon>
    </lineage>
</organism>
<dbReference type="GO" id="GO:0003700">
    <property type="term" value="F:DNA-binding transcription factor activity"/>
    <property type="evidence" value="ECO:0007669"/>
    <property type="project" value="InterPro"/>
</dbReference>
<name>A0A1H1DJV3_9MICC</name>
<dbReference type="CDD" id="cd08414">
    <property type="entry name" value="PBP2_LTTR_aromatics_like"/>
    <property type="match status" value="1"/>
</dbReference>
<dbReference type="SUPFAM" id="SSF46785">
    <property type="entry name" value="Winged helix' DNA-binding domain"/>
    <property type="match status" value="1"/>
</dbReference>
<dbReference type="InterPro" id="IPR005119">
    <property type="entry name" value="LysR_subst-bd"/>
</dbReference>
<dbReference type="Pfam" id="PF03466">
    <property type="entry name" value="LysR_substrate"/>
    <property type="match status" value="1"/>
</dbReference>
<evidence type="ECO:0000256" key="3">
    <source>
        <dbReference type="ARBA" id="ARBA00023125"/>
    </source>
</evidence>
<protein>
    <submittedName>
        <fullName evidence="6">DNA-binding transcriptional regulator, LysR family</fullName>
    </submittedName>
</protein>
<feature type="domain" description="HTH lysR-type" evidence="5">
    <location>
        <begin position="1"/>
        <end position="58"/>
    </location>
</feature>
<dbReference type="InterPro" id="IPR036390">
    <property type="entry name" value="WH_DNA-bd_sf"/>
</dbReference>
<dbReference type="SUPFAM" id="SSF53850">
    <property type="entry name" value="Periplasmic binding protein-like II"/>
    <property type="match status" value="1"/>
</dbReference>
<evidence type="ECO:0000313" key="6">
    <source>
        <dbReference type="EMBL" id="SDQ76785.1"/>
    </source>
</evidence>
<evidence type="ECO:0000256" key="1">
    <source>
        <dbReference type="ARBA" id="ARBA00009437"/>
    </source>
</evidence>
<dbReference type="PANTHER" id="PTHR30346">
    <property type="entry name" value="TRANSCRIPTIONAL DUAL REGULATOR HCAR-RELATED"/>
    <property type="match status" value="1"/>
</dbReference>
<dbReference type="Gene3D" id="1.10.10.10">
    <property type="entry name" value="Winged helix-like DNA-binding domain superfamily/Winged helix DNA-binding domain"/>
    <property type="match status" value="1"/>
</dbReference>
<sequence length="296" mass="32876">METRHLRYFIAVAEERHFGRAADRLRMAQPPLSQQIKQLEEQLGTLLFTRTTRKVELTPAGEMLLERGRRILEDLETLESDVTQVGTGVQGILRIGFAGSATYRLMPQIVREAKDKLPGVQLKVRGEMLTPQMVDGLEDHTLDVAILRPPVRSAGLELKFLEHDELVVALPDDSPLVAFETVSLEQLAGEQFISYPANSAVNEAFIDACRKAGFYPNVVQEARETSTLLSFVAAGTGVALIPTTTRTLSIRGTVFRELKDAPVVDLAMAWRGADTRPLVARFTELLQSVTQPIKER</sequence>
<keyword evidence="7" id="KW-1185">Reference proteome</keyword>
<dbReference type="Proteomes" id="UP000181917">
    <property type="component" value="Unassembled WGS sequence"/>
</dbReference>
<dbReference type="KEGG" id="acry:AC20117_05005"/>
<dbReference type="InterPro" id="IPR000847">
    <property type="entry name" value="LysR_HTH_N"/>
</dbReference>
<dbReference type="FunFam" id="1.10.10.10:FF:000001">
    <property type="entry name" value="LysR family transcriptional regulator"/>
    <property type="match status" value="1"/>
</dbReference>
<dbReference type="RefSeq" id="WP_074700711.1">
    <property type="nucleotide sequence ID" value="NZ_CP018863.1"/>
</dbReference>
<reference evidence="6 7" key="1">
    <citation type="submission" date="2016-10" db="EMBL/GenBank/DDBJ databases">
        <authorList>
            <person name="de Groot N.N."/>
        </authorList>
    </citation>
    <scope>NUCLEOTIDE SEQUENCE [LARGE SCALE GENOMIC DNA]</scope>
    <source>
        <strain evidence="6 7">DSM 20117</strain>
    </source>
</reference>
<dbReference type="PRINTS" id="PR00039">
    <property type="entry name" value="HTHLYSR"/>
</dbReference>
<evidence type="ECO:0000313" key="7">
    <source>
        <dbReference type="Proteomes" id="UP000181917"/>
    </source>
</evidence>
<keyword evidence="4" id="KW-0804">Transcription</keyword>